<keyword evidence="3" id="KW-0812">Transmembrane</keyword>
<accession>A0A8C1X1P9</accession>
<keyword evidence="3" id="KW-0472">Membrane</keyword>
<name>A0A8C1X1P9_CYPCA</name>
<dbReference type="Proteomes" id="UP000694700">
    <property type="component" value="Unplaced"/>
</dbReference>
<evidence type="ECO:0000256" key="1">
    <source>
        <dbReference type="ARBA" id="ARBA00022729"/>
    </source>
</evidence>
<dbReference type="Pfam" id="PF23283">
    <property type="entry name" value="D8C_UMOD"/>
    <property type="match status" value="1"/>
</dbReference>
<reference evidence="5" key="1">
    <citation type="submission" date="2025-08" db="UniProtKB">
        <authorList>
            <consortium name="Ensembl"/>
        </authorList>
    </citation>
    <scope>IDENTIFICATION</scope>
</reference>
<dbReference type="InterPro" id="IPR057774">
    <property type="entry name" value="D8C_UMOD/GP2/OIT3-like"/>
</dbReference>
<keyword evidence="2" id="KW-1015">Disulfide bond</keyword>
<evidence type="ECO:0000313" key="6">
    <source>
        <dbReference type="Proteomes" id="UP000694700"/>
    </source>
</evidence>
<dbReference type="Ensembl" id="ENSCCRT00015075805.1">
    <property type="protein sequence ID" value="ENSCCRP00015073416.1"/>
    <property type="gene ID" value="ENSCCRG00015029747.1"/>
</dbReference>
<evidence type="ECO:0000256" key="2">
    <source>
        <dbReference type="ARBA" id="ARBA00023157"/>
    </source>
</evidence>
<evidence type="ECO:0000313" key="5">
    <source>
        <dbReference type="Ensembl" id="ENSCCRP00015073416.1"/>
    </source>
</evidence>
<organism evidence="5 6">
    <name type="scientific">Cyprinus carpio</name>
    <name type="common">Common carp</name>
    <dbReference type="NCBI Taxonomy" id="7962"/>
    <lineage>
        <taxon>Eukaryota</taxon>
        <taxon>Metazoa</taxon>
        <taxon>Chordata</taxon>
        <taxon>Craniata</taxon>
        <taxon>Vertebrata</taxon>
        <taxon>Euteleostomi</taxon>
        <taxon>Actinopterygii</taxon>
        <taxon>Neopterygii</taxon>
        <taxon>Teleostei</taxon>
        <taxon>Ostariophysi</taxon>
        <taxon>Cypriniformes</taxon>
        <taxon>Cyprinidae</taxon>
        <taxon>Cyprininae</taxon>
        <taxon>Cyprinus</taxon>
    </lineage>
</organism>
<evidence type="ECO:0000259" key="4">
    <source>
        <dbReference type="Pfam" id="PF23283"/>
    </source>
</evidence>
<keyword evidence="3" id="KW-1133">Transmembrane helix</keyword>
<sequence length="188" mass="21557">MDYTCSLSKVFNSFVFIIIFSDILACITVIIFISVGVSDPCSSYSVLDNPWRVTSNRYASVIYCDQDVTWSGWYRFFINNISTHIPETCVDTYSCGTNLPMWINDRHPTVGDGIVSILVCTTWSNNCCFHTHYIRVKACPDNYYVYELVRPFGCHFAYCAGNYIHSISVCSPHSRMHSSFIYDPCFKK</sequence>
<feature type="domain" description="UMOD/GP2/OIT3-like D8C" evidence="4">
    <location>
        <begin position="74"/>
        <end position="160"/>
    </location>
</feature>
<dbReference type="AlphaFoldDB" id="A0A8C1X1P9"/>
<evidence type="ECO:0000256" key="3">
    <source>
        <dbReference type="SAM" id="Phobius"/>
    </source>
</evidence>
<protein>
    <recommendedName>
        <fullName evidence="4">UMOD/GP2/OIT3-like D8C domain-containing protein</fullName>
    </recommendedName>
</protein>
<proteinExistence type="predicted"/>
<keyword evidence="1" id="KW-0732">Signal</keyword>
<feature type="transmembrane region" description="Helical" evidence="3">
    <location>
        <begin position="12"/>
        <end position="37"/>
    </location>
</feature>